<evidence type="ECO:0000313" key="2">
    <source>
        <dbReference type="Proteomes" id="UP000309061"/>
    </source>
</evidence>
<dbReference type="Gene3D" id="3.40.1410.10">
    <property type="entry name" value="Chorismate lyase-like"/>
    <property type="match status" value="1"/>
</dbReference>
<sequence>MFVALGLAQATAEVLHRPWPDAFLSRLELLALEQTLGAELLASPSATATLEHWCSTHHMAQEPRLVARRAEGAEKAPDDEIRQRLQADAGEVVKYRRVRLSCGEHVLSEADNWYVPSRLPQDVNRLLETTDTPFGKAVRALQPYRRAIGFRTLWSPLPEGWEMQAHREQAAGAEPLSIPREIFELRAVLFTADQKPFSEVHETYTSEIFDFSGEPPVRP</sequence>
<dbReference type="AlphaFoldDB" id="A0A6B8KHQ5"/>
<organism evidence="1 2">
    <name type="scientific">Methylocystis heyeri</name>
    <dbReference type="NCBI Taxonomy" id="391905"/>
    <lineage>
        <taxon>Bacteria</taxon>
        <taxon>Pseudomonadati</taxon>
        <taxon>Pseudomonadota</taxon>
        <taxon>Alphaproteobacteria</taxon>
        <taxon>Hyphomicrobiales</taxon>
        <taxon>Methylocystaceae</taxon>
        <taxon>Methylocystis</taxon>
    </lineage>
</organism>
<dbReference type="Proteomes" id="UP000309061">
    <property type="component" value="Chromosome"/>
</dbReference>
<evidence type="ECO:0008006" key="3">
    <source>
        <dbReference type="Google" id="ProtNLM"/>
    </source>
</evidence>
<proteinExistence type="predicted"/>
<protein>
    <recommendedName>
        <fullName evidence="3">UTRA domain-containing protein</fullName>
    </recommendedName>
</protein>
<evidence type="ECO:0000313" key="1">
    <source>
        <dbReference type="EMBL" id="QGM47904.1"/>
    </source>
</evidence>
<dbReference type="OrthoDB" id="7862147at2"/>
<gene>
    <name evidence="1" type="ORF">H2LOC_001570</name>
</gene>
<reference evidence="1 2" key="1">
    <citation type="submission" date="2019-11" db="EMBL/GenBank/DDBJ databases">
        <title>The genome sequence of Methylocystis heyeri.</title>
        <authorList>
            <person name="Oshkin I.Y."/>
            <person name="Miroshnikov K."/>
            <person name="Dedysh S.N."/>
        </authorList>
    </citation>
    <scope>NUCLEOTIDE SEQUENCE [LARGE SCALE GENOMIC DNA]</scope>
    <source>
        <strain evidence="1 2">H2</strain>
    </source>
</reference>
<keyword evidence="2" id="KW-1185">Reference proteome</keyword>
<dbReference type="EMBL" id="CP046052">
    <property type="protein sequence ID" value="QGM47904.1"/>
    <property type="molecule type" value="Genomic_DNA"/>
</dbReference>
<accession>A0A6B8KHQ5</accession>
<name>A0A6B8KHQ5_9HYPH</name>
<dbReference type="KEGG" id="mhey:H2LOC_001570"/>
<dbReference type="SUPFAM" id="SSF64288">
    <property type="entry name" value="Chorismate lyase-like"/>
    <property type="match status" value="1"/>
</dbReference>
<dbReference type="InterPro" id="IPR028978">
    <property type="entry name" value="Chorismate_lyase_/UTRA_dom_sf"/>
</dbReference>